<comment type="caution">
    <text evidence="1">The sequence shown here is derived from an EMBL/GenBank/DDBJ whole genome shotgun (WGS) entry which is preliminary data.</text>
</comment>
<protein>
    <submittedName>
        <fullName evidence="1">Uncharacterized protein</fullName>
    </submittedName>
</protein>
<accession>A0ACB0IJX2</accession>
<reference evidence="1" key="1">
    <citation type="submission" date="2023-10" db="EMBL/GenBank/DDBJ databases">
        <authorList>
            <person name="Rodriguez Cubillos JULIANA M."/>
            <person name="De Vega J."/>
        </authorList>
    </citation>
    <scope>NUCLEOTIDE SEQUENCE</scope>
</reference>
<keyword evidence="2" id="KW-1185">Reference proteome</keyword>
<evidence type="ECO:0000313" key="2">
    <source>
        <dbReference type="Proteomes" id="UP001177021"/>
    </source>
</evidence>
<proteinExistence type="predicted"/>
<dbReference type="EMBL" id="CASHSV030000001">
    <property type="protein sequence ID" value="CAJ2632646.1"/>
    <property type="molecule type" value="Genomic_DNA"/>
</dbReference>
<name>A0ACB0IJX2_TRIPR</name>
<evidence type="ECO:0000313" key="1">
    <source>
        <dbReference type="EMBL" id="CAJ2632646.1"/>
    </source>
</evidence>
<organism evidence="1 2">
    <name type="scientific">Trifolium pratense</name>
    <name type="common">Red clover</name>
    <dbReference type="NCBI Taxonomy" id="57577"/>
    <lineage>
        <taxon>Eukaryota</taxon>
        <taxon>Viridiplantae</taxon>
        <taxon>Streptophyta</taxon>
        <taxon>Embryophyta</taxon>
        <taxon>Tracheophyta</taxon>
        <taxon>Spermatophyta</taxon>
        <taxon>Magnoliopsida</taxon>
        <taxon>eudicotyledons</taxon>
        <taxon>Gunneridae</taxon>
        <taxon>Pentapetalae</taxon>
        <taxon>rosids</taxon>
        <taxon>fabids</taxon>
        <taxon>Fabales</taxon>
        <taxon>Fabaceae</taxon>
        <taxon>Papilionoideae</taxon>
        <taxon>50 kb inversion clade</taxon>
        <taxon>NPAAA clade</taxon>
        <taxon>Hologalegina</taxon>
        <taxon>IRL clade</taxon>
        <taxon>Trifolieae</taxon>
        <taxon>Trifolium</taxon>
    </lineage>
</organism>
<sequence>MDTIISFVGSIAPNALAPIRREVSYLIRYERNFTKLSGSVRDLQALGEEIKHRVEAERRNGKIIEVVVQNWLVEVNEVIERANQLLEDPRRREVGCSGCSFPNLILRHKLGKKATKIANDVVGVKGRRSDFNEVGYLPALYEIASSSATCVGEKFKTRELFKEGILKALKDPKARNIGVYGFGGVGKSFLVKEVTKIAKQQELFIRVAIVHVSKTPDIKKIQVVIADMLGLTFLEESTDARAIRLRQRIEAEKSVLIILDDIWQPLDLEKVGIPSNKEHVGCKLLMTSRTQDVLQQMDVQKDFRLEVLSEVESWSLFQSMAEEVVNDISLNNLATQIAKQCKGLPLLIRTMASGLKSKDISAWKDALNLLQSVGHVEMEDIALSALELNYKWLASDEIKALFLLCAVLESCRKDYLLKVAMGLDIFKNISTVNDARNRLHSIIESLEASCLLLEGNKRSLEIQMHDLVRDVGISIARRDKHVYMLKPKAGLKECLPKNFPEMCSQIILSQCLLHELPKKIDCPNVKLFYLNSADRSLEISDTIFDGMGSLKVLDLTCLNLSSLPTSFCSLTGLQTLCLEGCVLENIDIIGDLKNLEILSLSKSSMIKLPSKIREMTQLRMLDLSNAGLEIIPPNIISSLSNLEELYMGNTSITWEDENSQQKQNASLAELQRLCNLTALELQIHEARILPKHLTTMFEKLQRYKIAIGYVWDWSDIKDTTLKTLMLKLDTNIHLELGIKALIKGVENLYMDEVDGIHNVLYEMNREGFPLLSHLHIQNNPKMKHIVYSLERNQVHVSFPKLDTLSINNLENLEQICHGPLAINSFGNLSVIKVKKCAKLTYLLSLSMVKSLSNLSEIEVCQCNSMKNIVLGDLPDEKVEFPSLRSLTLQHLDTLDNFFSYELTSSITSTSFFSAQVAFPDLTTLKLSSLNLDKIWNDNQHSMYNLSVLIVENCGQLKYLFSSTMVETFVNLKRVEISKCNLMNEIIATERRNDVTIALNEVPFPKLETIVVKDMENLKTVWHYQFDTVKTLEVENCEKIVVVFPSSMQKTYHNLEMLVVKDCALVENIFELSSSENSSIESATQLKVINLAQLPKLIKIWSIDPEGILSFHNLQNLYLNGCKSMEYVFPFSVATGCPHLEQLKIKRCWEIKEIVSEKRQSMCASPTFEFNKLNTIVLWGLYSLKGFYAESHILACPSLTKLDVSGCAKLNLYKTVALSGSIPQRCQDENLSNLFQPLFIVEEVIPNLESMNIDDRDAMIILQSQNLDSLFNKLTSLGLYYFENEEATFPFWFLQNAHSLENLLVEWSSFKKIFEDERPVSKKIHTQLKTLILKRLHKLQHICEDGSLIHPVLEHLEQLVIDDCPSLTNLLPSSVTFSHLTCLWITKCNKLVNLITSSTAQSLVKLGFLIIEDCDSLQEIIMGKENVDIAFVSLQFLMIKGLLSLNNFCSSKSCLKFPLLEYVVVSNCPRMKIFSEGNTSTPSLRKVRIEDNGEEWYWKGNLNNTIKEMFEDKVAFCKFKDLNLSKYPELKDWWYGDQLPHNMFCNLKSLVVQRCDFLSDVLFPSNVLQVLHGLENLEVRNCDTLEALFDVKGFMSKQVLTRQSSQLKKLVLSKSPNLKHIWNDDPYENISFGKLSSVDISMCQSLLYIFPLSLCQDLEHLKTLLIKSSGVEQIVAMEETSTENITITFPQLTIFGLFHLEKLTSFYPGKHTLECPSLKILNVYRCEALNMFSFNHFNIQQHDDEIIQQALFSIEKLNPNLEELAITREDAFTILRCYSDQKDIFSKLEFLRLQCFYETPIYFLNDFQAILPNLASLQVRNSSFKTLFPTTATINDLQNLQKIRTLLLFELEKLECIWQEDFPLKNSLPQDLKTLRVVNCPRLTILVPSSTSFTSLTFLKVKNCKELVYLISSSTAKSLVQLTTLKIKKCDKLLDVVNINDEENIIFENLEHLELTSLSSFRSFCYGKHKFIFPSLISFIVKRCPQMKIFSPGVTTAPYLTSVQVENEDMRWKIDLNTTILQLFMEKSNNLTSQSAQEETQ</sequence>
<dbReference type="Proteomes" id="UP001177021">
    <property type="component" value="Unassembled WGS sequence"/>
</dbReference>
<gene>
    <name evidence="1" type="ORF">MILVUS5_LOCUS3903</name>
</gene>